<dbReference type="Proteomes" id="UP000030207">
    <property type="component" value="Segment"/>
</dbReference>
<dbReference type="GeneID" id="24608074"/>
<protein>
    <submittedName>
        <fullName evidence="1">Uncharacterized protein</fullName>
    </submittedName>
</protein>
<proteinExistence type="predicted"/>
<dbReference type="EMBL" id="KM236246">
    <property type="protein sequence ID" value="AIW03497.1"/>
    <property type="molecule type" value="Genomic_DNA"/>
</dbReference>
<dbReference type="KEGG" id="vg:24608074"/>
<dbReference type="RefSeq" id="YP_009151662.1">
    <property type="nucleotide sequence ID" value="NC_027374.1"/>
</dbReference>
<keyword evidence="2" id="KW-1185">Reference proteome</keyword>
<accession>A0A0A0RND2</accession>
<reference evidence="1 2" key="1">
    <citation type="submission" date="2014-07" db="EMBL/GenBank/DDBJ databases">
        <title>Complete Genome of Bacillus megaterium Myophage Moonbeam.</title>
        <authorList>
            <person name="Cadungog J.N."/>
            <person name="Khatemi B.E."/>
            <person name="Hernandez A.C."/>
            <person name="Everett G.F.K."/>
        </authorList>
    </citation>
    <scope>NUCLEOTIDE SEQUENCE [LARGE SCALE GENOMIC DNA]</scope>
</reference>
<sequence length="84" mass="10082">MELVIYSNKYHEDEQALVNLETNAILLQGDFYHDKIDYQITGYIQALIDLELIEREDVPDIEDIKRDHTWFNKLNFYDNGEDEE</sequence>
<name>A0A0A0RND2_9CAUD</name>
<dbReference type="OrthoDB" id="23476at10239"/>
<evidence type="ECO:0000313" key="1">
    <source>
        <dbReference type="EMBL" id="AIW03497.1"/>
    </source>
</evidence>
<gene>
    <name evidence="1" type="ORF">CPT_Moonbeam99</name>
</gene>
<evidence type="ECO:0000313" key="2">
    <source>
        <dbReference type="Proteomes" id="UP000030207"/>
    </source>
</evidence>
<organism evidence="1 2">
    <name type="scientific">Bacillus phage Moonbeam</name>
    <dbReference type="NCBI Taxonomy" id="1540091"/>
    <lineage>
        <taxon>Viruses</taxon>
        <taxon>Duplodnaviria</taxon>
        <taxon>Heunggongvirae</taxon>
        <taxon>Uroviricota</taxon>
        <taxon>Caudoviricetes</taxon>
        <taxon>Herelleviridae</taxon>
        <taxon>Bastillevirinae</taxon>
        <taxon>Moonbeamvirus</taxon>
        <taxon>Moonbeamvirus moonbeam</taxon>
    </lineage>
</organism>